<proteinExistence type="predicted"/>
<dbReference type="Pfam" id="PF14079">
    <property type="entry name" value="DUF4260"/>
    <property type="match status" value="1"/>
</dbReference>
<feature type="transmembrane region" description="Helical" evidence="1">
    <location>
        <begin position="57"/>
        <end position="77"/>
    </location>
</feature>
<keyword evidence="1" id="KW-0472">Membrane</keyword>
<accession>A0A512HUE8</accession>
<organism evidence="2 3">
    <name type="scientific">Aeromicrobium flavum</name>
    <dbReference type="NCBI Taxonomy" id="416568"/>
    <lineage>
        <taxon>Bacteria</taxon>
        <taxon>Bacillati</taxon>
        <taxon>Actinomycetota</taxon>
        <taxon>Actinomycetes</taxon>
        <taxon>Propionibacteriales</taxon>
        <taxon>Nocardioidaceae</taxon>
        <taxon>Aeromicrobium</taxon>
    </lineage>
</organism>
<dbReference type="InterPro" id="IPR025356">
    <property type="entry name" value="DUF4260"/>
</dbReference>
<protein>
    <recommendedName>
        <fullName evidence="4">DUF4260 domain-containing protein</fullName>
    </recommendedName>
</protein>
<keyword evidence="3" id="KW-1185">Reference proteome</keyword>
<evidence type="ECO:0000313" key="2">
    <source>
        <dbReference type="EMBL" id="GEO89061.1"/>
    </source>
</evidence>
<reference evidence="2 3" key="1">
    <citation type="submission" date="2019-07" db="EMBL/GenBank/DDBJ databases">
        <title>Whole genome shotgun sequence of Aeromicrobium flavum NBRC 107625.</title>
        <authorList>
            <person name="Hosoyama A."/>
            <person name="Uohara A."/>
            <person name="Ohji S."/>
            <person name="Ichikawa N."/>
        </authorList>
    </citation>
    <scope>NUCLEOTIDE SEQUENCE [LARGE SCALE GENOMIC DNA]</scope>
    <source>
        <strain evidence="2 3">NBRC 107625</strain>
    </source>
</reference>
<sequence>MAGMPLAILRTEGIVLFAASLAGYFVGLDEPWWIVPLLLFVPDVFMAGYASSSRVGAIVYNLGHAYPLPALLGAWALWADQPLAQGVALVWFAHIGMDRALGYGLKYETDFKDTHLGRIGH</sequence>
<gene>
    <name evidence="2" type="ORF">AFL01nite_13880</name>
</gene>
<dbReference type="EMBL" id="BJZQ01000005">
    <property type="protein sequence ID" value="GEO89061.1"/>
    <property type="molecule type" value="Genomic_DNA"/>
</dbReference>
<evidence type="ECO:0000313" key="3">
    <source>
        <dbReference type="Proteomes" id="UP000321769"/>
    </source>
</evidence>
<keyword evidence="1" id="KW-0812">Transmembrane</keyword>
<evidence type="ECO:0008006" key="4">
    <source>
        <dbReference type="Google" id="ProtNLM"/>
    </source>
</evidence>
<dbReference type="Proteomes" id="UP000321769">
    <property type="component" value="Unassembled WGS sequence"/>
</dbReference>
<name>A0A512HUE8_9ACTN</name>
<comment type="caution">
    <text evidence="2">The sequence shown here is derived from an EMBL/GenBank/DDBJ whole genome shotgun (WGS) entry which is preliminary data.</text>
</comment>
<feature type="transmembrane region" description="Helical" evidence="1">
    <location>
        <begin position="7"/>
        <end position="26"/>
    </location>
</feature>
<dbReference type="AlphaFoldDB" id="A0A512HUE8"/>
<keyword evidence="1" id="KW-1133">Transmembrane helix</keyword>
<evidence type="ECO:0000256" key="1">
    <source>
        <dbReference type="SAM" id="Phobius"/>
    </source>
</evidence>